<accession>A0A0E9XCC2</accession>
<proteinExistence type="predicted"/>
<protein>
    <submittedName>
        <fullName evidence="1">Uncharacterized protein</fullName>
    </submittedName>
</protein>
<dbReference type="AlphaFoldDB" id="A0A0E9XCC2"/>
<reference evidence="1" key="2">
    <citation type="journal article" date="2015" name="Fish Shellfish Immunol.">
        <title>Early steps in the European eel (Anguilla anguilla)-Vibrio vulnificus interaction in the gills: Role of the RtxA13 toxin.</title>
        <authorList>
            <person name="Callol A."/>
            <person name="Pajuelo D."/>
            <person name="Ebbesson L."/>
            <person name="Teles M."/>
            <person name="MacKenzie S."/>
            <person name="Amaro C."/>
        </authorList>
    </citation>
    <scope>NUCLEOTIDE SEQUENCE</scope>
</reference>
<name>A0A0E9XCC2_ANGAN</name>
<reference evidence="1" key="1">
    <citation type="submission" date="2014-11" db="EMBL/GenBank/DDBJ databases">
        <authorList>
            <person name="Amaro Gonzalez C."/>
        </authorList>
    </citation>
    <scope>NUCLEOTIDE SEQUENCE</scope>
</reference>
<dbReference type="EMBL" id="GBXM01008471">
    <property type="protein sequence ID" value="JAI00107.1"/>
    <property type="molecule type" value="Transcribed_RNA"/>
</dbReference>
<organism evidence="1">
    <name type="scientific">Anguilla anguilla</name>
    <name type="common">European freshwater eel</name>
    <name type="synonym">Muraena anguilla</name>
    <dbReference type="NCBI Taxonomy" id="7936"/>
    <lineage>
        <taxon>Eukaryota</taxon>
        <taxon>Metazoa</taxon>
        <taxon>Chordata</taxon>
        <taxon>Craniata</taxon>
        <taxon>Vertebrata</taxon>
        <taxon>Euteleostomi</taxon>
        <taxon>Actinopterygii</taxon>
        <taxon>Neopterygii</taxon>
        <taxon>Teleostei</taxon>
        <taxon>Anguilliformes</taxon>
        <taxon>Anguillidae</taxon>
        <taxon>Anguilla</taxon>
    </lineage>
</organism>
<sequence length="35" mass="4095">MAASYEAKCKHRSFANSNSIYYETKHVLVYIKNAR</sequence>
<evidence type="ECO:0000313" key="1">
    <source>
        <dbReference type="EMBL" id="JAI00107.1"/>
    </source>
</evidence>